<reference evidence="3" key="1">
    <citation type="journal article" date="2020" name="Fungal Divers.">
        <title>Resolving the Mortierellaceae phylogeny through synthesis of multi-gene phylogenetics and phylogenomics.</title>
        <authorList>
            <person name="Vandepol N."/>
            <person name="Liber J."/>
            <person name="Desiro A."/>
            <person name="Na H."/>
            <person name="Kennedy M."/>
            <person name="Barry K."/>
            <person name="Grigoriev I.V."/>
            <person name="Miller A.N."/>
            <person name="O'Donnell K."/>
            <person name="Stajich J.E."/>
            <person name="Bonito G."/>
        </authorList>
    </citation>
    <scope>NUCLEOTIDE SEQUENCE</scope>
    <source>
        <strain evidence="3">NVP1</strain>
    </source>
</reference>
<evidence type="ECO:0000256" key="1">
    <source>
        <dbReference type="SAM" id="MobiDB-lite"/>
    </source>
</evidence>
<keyword evidence="4" id="KW-1185">Reference proteome</keyword>
<dbReference type="PANTHER" id="PTHR12984:SF15">
    <property type="entry name" value="PROTEIN-ASSOCIATING WITH THE CARBOXYL-TERMINAL DOMAIN OF EZRIN"/>
    <property type="match status" value="1"/>
</dbReference>
<protein>
    <submittedName>
        <fullName evidence="3">Protein-associating with the carboxyl-terminal domain of ezrin</fullName>
    </submittedName>
</protein>
<feature type="compositionally biased region" description="Acidic residues" evidence="1">
    <location>
        <begin position="813"/>
        <end position="824"/>
    </location>
</feature>
<organism evidence="3 4">
    <name type="scientific">Podila minutissima</name>
    <dbReference type="NCBI Taxonomy" id="64525"/>
    <lineage>
        <taxon>Eukaryota</taxon>
        <taxon>Fungi</taxon>
        <taxon>Fungi incertae sedis</taxon>
        <taxon>Mucoromycota</taxon>
        <taxon>Mortierellomycotina</taxon>
        <taxon>Mortierellomycetes</taxon>
        <taxon>Mortierellales</taxon>
        <taxon>Mortierellaceae</taxon>
        <taxon>Podila</taxon>
    </lineage>
</organism>
<dbReference type="GO" id="GO:0005524">
    <property type="term" value="F:ATP binding"/>
    <property type="evidence" value="ECO:0007669"/>
    <property type="project" value="InterPro"/>
</dbReference>
<evidence type="ECO:0000313" key="3">
    <source>
        <dbReference type="EMBL" id="KAF9333914.1"/>
    </source>
</evidence>
<feature type="region of interest" description="Disordered" evidence="1">
    <location>
        <begin position="773"/>
        <end position="932"/>
    </location>
</feature>
<feature type="compositionally biased region" description="Polar residues" evidence="1">
    <location>
        <begin position="1069"/>
        <end position="1080"/>
    </location>
</feature>
<dbReference type="InterPro" id="IPR000719">
    <property type="entry name" value="Prot_kinase_dom"/>
</dbReference>
<dbReference type="Gene3D" id="1.10.510.10">
    <property type="entry name" value="Transferase(Phosphotransferase) domain 1"/>
    <property type="match status" value="1"/>
</dbReference>
<dbReference type="GO" id="GO:0004672">
    <property type="term" value="F:protein kinase activity"/>
    <property type="evidence" value="ECO:0007669"/>
    <property type="project" value="InterPro"/>
</dbReference>
<dbReference type="InterPro" id="IPR011009">
    <property type="entry name" value="Kinase-like_dom_sf"/>
</dbReference>
<feature type="region of interest" description="Disordered" evidence="1">
    <location>
        <begin position="565"/>
        <end position="602"/>
    </location>
</feature>
<accession>A0A9P5SMT2</accession>
<dbReference type="Gene3D" id="3.30.200.20">
    <property type="entry name" value="Phosphorylase Kinase, domain 1"/>
    <property type="match status" value="1"/>
</dbReference>
<dbReference type="InterPro" id="IPR011989">
    <property type="entry name" value="ARM-like"/>
</dbReference>
<proteinExistence type="predicted"/>
<comment type="caution">
    <text evidence="3">The sequence shown here is derived from an EMBL/GenBank/DDBJ whole genome shotgun (WGS) entry which is preliminary data.</text>
</comment>
<evidence type="ECO:0000313" key="4">
    <source>
        <dbReference type="Proteomes" id="UP000696485"/>
    </source>
</evidence>
<dbReference type="PROSITE" id="PS50011">
    <property type="entry name" value="PROTEIN_KINASE_DOM"/>
    <property type="match status" value="1"/>
</dbReference>
<feature type="compositionally biased region" description="Polar residues" evidence="1">
    <location>
        <begin position="573"/>
        <end position="585"/>
    </location>
</feature>
<feature type="compositionally biased region" description="Basic and acidic residues" evidence="1">
    <location>
        <begin position="847"/>
        <end position="884"/>
    </location>
</feature>
<feature type="compositionally biased region" description="Low complexity" evidence="1">
    <location>
        <begin position="982"/>
        <end position="1009"/>
    </location>
</feature>
<feature type="compositionally biased region" description="Basic and acidic residues" evidence="1">
    <location>
        <begin position="773"/>
        <end position="785"/>
    </location>
</feature>
<dbReference type="Proteomes" id="UP000696485">
    <property type="component" value="Unassembled WGS sequence"/>
</dbReference>
<feature type="compositionally biased region" description="Low complexity" evidence="1">
    <location>
        <begin position="1034"/>
        <end position="1047"/>
    </location>
</feature>
<feature type="domain" description="Protein kinase" evidence="2">
    <location>
        <begin position="1"/>
        <end position="345"/>
    </location>
</feature>
<feature type="region of interest" description="Disordered" evidence="1">
    <location>
        <begin position="972"/>
        <end position="1009"/>
    </location>
</feature>
<dbReference type="EMBL" id="JAAAUY010000176">
    <property type="protein sequence ID" value="KAF9333914.1"/>
    <property type="molecule type" value="Genomic_DNA"/>
</dbReference>
<gene>
    <name evidence="3" type="primary">SCYL3</name>
    <name evidence="3" type="ORF">BG006_002982</name>
</gene>
<feature type="compositionally biased region" description="Low complexity" evidence="1">
    <location>
        <begin position="903"/>
        <end position="912"/>
    </location>
</feature>
<feature type="compositionally biased region" description="Low complexity" evidence="1">
    <location>
        <begin position="586"/>
        <end position="599"/>
    </location>
</feature>
<dbReference type="InterPro" id="IPR051177">
    <property type="entry name" value="CIK-Related_Protein"/>
</dbReference>
<dbReference type="SUPFAM" id="SSF48371">
    <property type="entry name" value="ARM repeat"/>
    <property type="match status" value="1"/>
</dbReference>
<dbReference type="SUPFAM" id="SSF56112">
    <property type="entry name" value="Protein kinase-like (PK-like)"/>
    <property type="match status" value="1"/>
</dbReference>
<dbReference type="InterPro" id="IPR016024">
    <property type="entry name" value="ARM-type_fold"/>
</dbReference>
<feature type="region of interest" description="Disordered" evidence="1">
    <location>
        <begin position="1034"/>
        <end position="1080"/>
    </location>
</feature>
<feature type="compositionally biased region" description="Polar residues" evidence="1">
    <location>
        <begin position="891"/>
        <end position="902"/>
    </location>
</feature>
<evidence type="ECO:0000259" key="2">
    <source>
        <dbReference type="PROSITE" id="PS50011"/>
    </source>
</evidence>
<feature type="compositionally biased region" description="Polar residues" evidence="1">
    <location>
        <begin position="919"/>
        <end position="928"/>
    </location>
</feature>
<dbReference type="Gene3D" id="1.25.10.10">
    <property type="entry name" value="Leucine-rich Repeat Variant"/>
    <property type="match status" value="1"/>
</dbReference>
<dbReference type="AlphaFoldDB" id="A0A9P5SMT2"/>
<dbReference type="PANTHER" id="PTHR12984">
    <property type="entry name" value="SCY1-RELATED S/T PROTEIN KINASE-LIKE"/>
    <property type="match status" value="1"/>
</dbReference>
<sequence>MGAAESKAQSANGSESSSRDKLTFVQGAAPLLTTPVYTLRPAFFGRRPVSVFTYDPAQFALDNNQEFLPKAIKKLKTIRHPSVLKFIDCKTNSGGVHLITEPVVPLTLEYMEEITEDEILVGLYDILVALHFLHSQCHISHNNVQLGSIFVSNGRWVLGGMEFTGTVAESVATGLTSMLSKELVPPEHTGNASKRSNELDLPHAVDIWQYGKLVESLINEGLLHVKPNSISLDRMLSTHSKTRPPGDVILESEVFTRNNAVSVVRYCRLKGLDKGQNAEWNHSIMPKLHMLPRSIMEKFVLPQLLTQEFFAAEGFDKLYRTLFTPQPPQPLISEEIYRLHVMPFMIKLWSYRQADIRLTIFRLFEVYLKAVVLGEGGSEVLAQIILPEVLAGLQDADSKVYHASLCGLATAIPYALLVTTLVDADLTKLKFSVKSLYEQTLIPQIMAFWISEDATGDSKAQLVEVVMGMWCSIFTLGLQGHSAVKDISATLTLTLVSVLKLSPVPERVELITKSFTKHCTNGPFCISGLLKFLPQFLLDDDLQVREAAANAIASVAHQTITLVTPADPVEPSSDATSDANSETGISTSPSPASSSPSSAHISRIRQYCEKQQTLLPPRRPIFSRSAFASERSLSSLHSSHSGANGLADSRANSVLDLSSRRSSMVSQSSFMISDQGNNLKSPLTTPSLPHTASFTESASVKDGLSASHIGSKATVAKQESVLPNELAVHHQEQEKVSAREAKIQHTIEIHGPEPEEDDRSAELELMKALETAKEEMRQRQQEIEKSQTQLAKVPAPKPDSIKPSAAFGWDSANGDDGDDWDTDDLATLSTPSQQSPSAQEPVEDEETRLRKEREQAEKQEQLRLKRDQKQREMQAKRETRRLQLAEKQSQRKTSSNGLSKVASTSSQQSSTTVAPPAVSSKSGISLTQDGDDAWDVDEDIDISAFKSAPSAVEDELFKDLEVSYKAPAYVGAGGPVVGNGTGTTASTSFSGSTTSVSSSASSSSATLSSSLATIGTVKSVTSPKATINTTTTITSTSTATTSTSSTILKPGSFSRGSSPASTPKRVASPQLSSRIQDKSVSPTFQSASALLPKTAPVVSVSAIAPSKIALGVDEALEEDGWGDDWE</sequence>
<feature type="compositionally biased region" description="Gly residues" evidence="1">
    <location>
        <begin position="972"/>
        <end position="981"/>
    </location>
</feature>
<name>A0A9P5SMT2_9FUNG</name>